<protein>
    <submittedName>
        <fullName evidence="1">Uncharacterized protein</fullName>
    </submittedName>
</protein>
<dbReference type="AlphaFoldDB" id="A0A2P2NBP5"/>
<sequence length="28" mass="3127">MNSGIGSGREAVVLRRLEKKINIVKDKD</sequence>
<name>A0A2P2NBP5_RHIMU</name>
<organism evidence="1">
    <name type="scientific">Rhizophora mucronata</name>
    <name type="common">Asiatic mangrove</name>
    <dbReference type="NCBI Taxonomy" id="61149"/>
    <lineage>
        <taxon>Eukaryota</taxon>
        <taxon>Viridiplantae</taxon>
        <taxon>Streptophyta</taxon>
        <taxon>Embryophyta</taxon>
        <taxon>Tracheophyta</taxon>
        <taxon>Spermatophyta</taxon>
        <taxon>Magnoliopsida</taxon>
        <taxon>eudicotyledons</taxon>
        <taxon>Gunneridae</taxon>
        <taxon>Pentapetalae</taxon>
        <taxon>rosids</taxon>
        <taxon>fabids</taxon>
        <taxon>Malpighiales</taxon>
        <taxon>Rhizophoraceae</taxon>
        <taxon>Rhizophora</taxon>
    </lineage>
</organism>
<accession>A0A2P2NBP5</accession>
<dbReference type="EMBL" id="GGEC01059405">
    <property type="protein sequence ID" value="MBX39889.1"/>
    <property type="molecule type" value="Transcribed_RNA"/>
</dbReference>
<evidence type="ECO:0000313" key="1">
    <source>
        <dbReference type="EMBL" id="MBX39889.1"/>
    </source>
</evidence>
<reference evidence="1" key="1">
    <citation type="submission" date="2018-02" db="EMBL/GenBank/DDBJ databases">
        <title>Rhizophora mucronata_Transcriptome.</title>
        <authorList>
            <person name="Meera S.P."/>
            <person name="Sreeshan A."/>
            <person name="Augustine A."/>
        </authorList>
    </citation>
    <scope>NUCLEOTIDE SEQUENCE</scope>
    <source>
        <tissue evidence="1">Leaf</tissue>
    </source>
</reference>
<proteinExistence type="predicted"/>